<accession>A0ACA9R2Y1</accession>
<evidence type="ECO:0000313" key="1">
    <source>
        <dbReference type="EMBL" id="CAG8774538.1"/>
    </source>
</evidence>
<dbReference type="Proteomes" id="UP000789366">
    <property type="component" value="Unassembled WGS sequence"/>
</dbReference>
<name>A0ACA9R2Y1_9GLOM</name>
<keyword evidence="2" id="KW-1185">Reference proteome</keyword>
<comment type="caution">
    <text evidence="1">The sequence shown here is derived from an EMBL/GenBank/DDBJ whole genome shotgun (WGS) entry which is preliminary data.</text>
</comment>
<reference evidence="1" key="1">
    <citation type="submission" date="2021-06" db="EMBL/GenBank/DDBJ databases">
        <authorList>
            <person name="Kallberg Y."/>
            <person name="Tangrot J."/>
            <person name="Rosling A."/>
        </authorList>
    </citation>
    <scope>NUCLEOTIDE SEQUENCE</scope>
    <source>
        <strain evidence="1">28 12/20/2015</strain>
    </source>
</reference>
<dbReference type="EMBL" id="CAJVPW010056183">
    <property type="protein sequence ID" value="CAG8774538.1"/>
    <property type="molecule type" value="Genomic_DNA"/>
</dbReference>
<feature type="non-terminal residue" evidence="1">
    <location>
        <position position="181"/>
    </location>
</feature>
<proteinExistence type="predicted"/>
<sequence length="181" mass="20479">LVPQCWFQDSFALGIDFFSELIILATPFEEFGAVGYDSINVDLSHLESLRGTHVFTAEVREEMTRKQQWGEGFGIMKKTLNLAIATGKVEELYEIHKNFASQIETEIVSQVRNGDDNVEFALTVNNPVSVRTKGDRENRVGRPRKILQDVDLNVDEPSKHRERKCGICNKGGHNARTCPKE</sequence>
<feature type="non-terminal residue" evidence="1">
    <location>
        <position position="1"/>
    </location>
</feature>
<protein>
    <submittedName>
        <fullName evidence="1">10653_t:CDS:1</fullName>
    </submittedName>
</protein>
<organism evidence="1 2">
    <name type="scientific">Cetraspora pellucida</name>
    <dbReference type="NCBI Taxonomy" id="1433469"/>
    <lineage>
        <taxon>Eukaryota</taxon>
        <taxon>Fungi</taxon>
        <taxon>Fungi incertae sedis</taxon>
        <taxon>Mucoromycota</taxon>
        <taxon>Glomeromycotina</taxon>
        <taxon>Glomeromycetes</taxon>
        <taxon>Diversisporales</taxon>
        <taxon>Gigasporaceae</taxon>
        <taxon>Cetraspora</taxon>
    </lineage>
</organism>
<gene>
    <name evidence="1" type="ORF">SPELUC_LOCUS15991</name>
</gene>
<evidence type="ECO:0000313" key="2">
    <source>
        <dbReference type="Proteomes" id="UP000789366"/>
    </source>
</evidence>